<name>A0A192Y5B7_9CAUD</name>
<protein>
    <submittedName>
        <fullName evidence="1">Structural protein</fullName>
    </submittedName>
</protein>
<sequence>MITFLPLDLKAKLASNYIVDEDHTLIQVNNKTHRVLMCTHGGFYTKDFNLRDKKTGLSLNKDQYKTTYLYSQLSEMTGLEVMGIVVVTDPNVSPNVQVTYRAVGGFFSISALELKAVFDKLELDELSFTWDDIIGKPDAYPPAPHGHEYWQIYGTDTMVTELNRIAHAYRVGRSAMDNAADDYYKVYLTDAKTAVDDYRDRVTAHLTDYNNPHADDRFKLIPPLDKISNWGFATEAESVNRNVNNKYMPIGGIYRILNIDTLAKLAAHIKNFNNPHAVTADQVGSYTKPVMDSKITPLLGINEQAANATTIGATTNSQGYPVTGTGKVYQNFWNDVRKDIPAEEVTSGVFKWNALGKGNASILNDPERYYLASDGTWQDWVEAFKEWSKDKIKAITLGQVNSEAEALNTLNTMFTDNTKYPEGTYAVVGVRTNTPFEAYYYQQYVAVRNNGTWRWMIRAGALV</sequence>
<dbReference type="EMBL" id="KU521356">
    <property type="protein sequence ID" value="ANM44928.1"/>
    <property type="molecule type" value="Genomic_DNA"/>
</dbReference>
<gene>
    <name evidence="1" type="ORF">KTN4_170</name>
</gene>
<evidence type="ECO:0000313" key="1">
    <source>
        <dbReference type="EMBL" id="ANM44928.1"/>
    </source>
</evidence>
<proteinExistence type="predicted"/>
<reference evidence="1 2" key="1">
    <citation type="journal article" date="2016" name="Sci. Rep.">
        <title>A proposed integrated approach for the preclinical evaluation of phage therapy in Pseudomonas infections.</title>
        <authorList>
            <person name="Danis-Wlodarczyk K."/>
            <person name="Vandenheuvel D."/>
            <person name="Jang H.B."/>
            <person name="Briers Y."/>
            <person name="Olszak T."/>
            <person name="Arabski M."/>
            <person name="Wasik S."/>
            <person name="Drabik M."/>
            <person name="Higgins G."/>
            <person name="Tyrrell J."/>
            <person name="Harvey B.J."/>
            <person name="Noben J.P."/>
            <person name="Lavigne R."/>
            <person name="Drulis-Kawa Z."/>
        </authorList>
    </citation>
    <scope>NUCLEOTIDE SEQUENCE [LARGE SCALE GENOMIC DNA]</scope>
</reference>
<accession>A0A192Y5B7</accession>
<evidence type="ECO:0000313" key="2">
    <source>
        <dbReference type="Proteomes" id="UP000224336"/>
    </source>
</evidence>
<dbReference type="Proteomes" id="UP000224336">
    <property type="component" value="Segment"/>
</dbReference>
<organism evidence="1 2">
    <name type="scientific">Pseudomonas phage KTN4</name>
    <dbReference type="NCBI Taxonomy" id="1862701"/>
    <lineage>
        <taxon>Viruses</taxon>
        <taxon>Duplodnaviria</taxon>
        <taxon>Heunggongvirae</taxon>
        <taxon>Uroviricota</taxon>
        <taxon>Caudoviricetes</taxon>
        <taxon>Chimalliviridae</taxon>
        <taxon>Phikzvirus</taxon>
        <taxon>Phikzvirus phiKZ</taxon>
    </lineage>
</organism>